<dbReference type="EMBL" id="ACIN03000012">
    <property type="protein sequence ID" value="ESK65441.1"/>
    <property type="molecule type" value="Genomic_DNA"/>
</dbReference>
<feature type="signal peptide" evidence="3">
    <location>
        <begin position="1"/>
        <end position="19"/>
    </location>
</feature>
<organism evidence="4 5">
    <name type="scientific">Abiotrophia defectiva ATCC 49176</name>
    <dbReference type="NCBI Taxonomy" id="592010"/>
    <lineage>
        <taxon>Bacteria</taxon>
        <taxon>Bacillati</taxon>
        <taxon>Bacillota</taxon>
        <taxon>Bacilli</taxon>
        <taxon>Lactobacillales</taxon>
        <taxon>Aerococcaceae</taxon>
        <taxon>Abiotrophia</taxon>
    </lineage>
</organism>
<dbReference type="RefSeq" id="WP_023391865.1">
    <property type="nucleotide sequence ID" value="NZ_KI535340.1"/>
</dbReference>
<dbReference type="AlphaFoldDB" id="W1Q2W7"/>
<sequence>MKKVLLSAAFALSLVGALAPTVLVTAESSSSSSSASSEAASSSSAEASSKKKSHSEADKANWGKRSTPVPLGEEKEVQYKDYIGGKKVDVKAKLSVLEVLKGKEAEAKLLEFESYNKEAIKKLDSNYELNLIKLKFVYEKGDEDEPLKTPYRPKVFDAKGKEVKVDFYADVPNEKKFSDIELYPGSDHEGYVVVAVPKGGDYSISYDLGKPVFFSTTK</sequence>
<protein>
    <submittedName>
        <fullName evidence="4">Uncharacterized protein</fullName>
    </submittedName>
</protein>
<dbReference type="HOGENOM" id="CLU_1253656_0_0_9"/>
<reference evidence="4" key="1">
    <citation type="submission" date="2013-06" db="EMBL/GenBank/DDBJ databases">
        <authorList>
            <person name="Weinstock G."/>
            <person name="Sodergren E."/>
            <person name="Clifton S."/>
            <person name="Fulton L."/>
            <person name="Fulton B."/>
            <person name="Courtney L."/>
            <person name="Fronick C."/>
            <person name="Harrison M."/>
            <person name="Strong C."/>
            <person name="Farmer C."/>
            <person name="Delahaunty K."/>
            <person name="Markovic C."/>
            <person name="Hall O."/>
            <person name="Minx P."/>
            <person name="Tomlinson C."/>
            <person name="Mitreva M."/>
            <person name="Nelson J."/>
            <person name="Hou S."/>
            <person name="Wollam A."/>
            <person name="Pepin K.H."/>
            <person name="Johnson M."/>
            <person name="Bhonagiri V."/>
            <person name="Nash W.E."/>
            <person name="Warren W."/>
            <person name="Chinwalla A."/>
            <person name="Mardis E.R."/>
            <person name="Wilson R.K."/>
        </authorList>
    </citation>
    <scope>NUCLEOTIDE SEQUENCE [LARGE SCALE GENOMIC DNA]</scope>
    <source>
        <strain evidence="4">ATCC 49176</strain>
    </source>
</reference>
<evidence type="ECO:0000313" key="5">
    <source>
        <dbReference type="Proteomes" id="UP000019050"/>
    </source>
</evidence>
<gene>
    <name evidence="4" type="ORF">GCWU000182_001222</name>
</gene>
<accession>W1Q2W7</accession>
<keyword evidence="1 3" id="KW-0732">Signal</keyword>
<evidence type="ECO:0000256" key="1">
    <source>
        <dbReference type="ARBA" id="ARBA00022729"/>
    </source>
</evidence>
<dbReference type="eggNOG" id="ENOG5033HYB">
    <property type="taxonomic scope" value="Bacteria"/>
</dbReference>
<feature type="chain" id="PRO_5039617435" evidence="3">
    <location>
        <begin position="20"/>
        <end position="218"/>
    </location>
</feature>
<keyword evidence="5" id="KW-1185">Reference proteome</keyword>
<comment type="caution">
    <text evidence="4">The sequence shown here is derived from an EMBL/GenBank/DDBJ whole genome shotgun (WGS) entry which is preliminary data.</text>
</comment>
<name>W1Q2W7_ABIDE</name>
<evidence type="ECO:0000256" key="3">
    <source>
        <dbReference type="SAM" id="SignalP"/>
    </source>
</evidence>
<dbReference type="InterPro" id="IPR029050">
    <property type="entry name" value="Immunoprotect_excell_Ig-like"/>
</dbReference>
<feature type="compositionally biased region" description="Low complexity" evidence="2">
    <location>
        <begin position="28"/>
        <end position="47"/>
    </location>
</feature>
<evidence type="ECO:0000256" key="2">
    <source>
        <dbReference type="SAM" id="MobiDB-lite"/>
    </source>
</evidence>
<feature type="region of interest" description="Disordered" evidence="2">
    <location>
        <begin position="28"/>
        <end position="70"/>
    </location>
</feature>
<evidence type="ECO:0000313" key="4">
    <source>
        <dbReference type="EMBL" id="ESK65441.1"/>
    </source>
</evidence>
<dbReference type="Proteomes" id="UP000019050">
    <property type="component" value="Unassembled WGS sequence"/>
</dbReference>
<dbReference type="Gene3D" id="2.60.40.1240">
    <property type="match status" value="1"/>
</dbReference>
<dbReference type="GeneID" id="84817732"/>
<proteinExistence type="predicted"/>
<dbReference type="STRING" id="592010.GCWU000182_001222"/>